<keyword evidence="2 3" id="KW-0378">Hydrolase</keyword>
<dbReference type="CDD" id="cd00586">
    <property type="entry name" value="4HBT"/>
    <property type="match status" value="1"/>
</dbReference>
<name>A0A5C6TWR6_9SPHN</name>
<evidence type="ECO:0000313" key="3">
    <source>
        <dbReference type="EMBL" id="TXC64923.1"/>
    </source>
</evidence>
<dbReference type="EC" id="3.1.2.-" evidence="3"/>
<dbReference type="EMBL" id="VOQQ01000001">
    <property type="protein sequence ID" value="TXC64923.1"/>
    <property type="molecule type" value="Genomic_DNA"/>
</dbReference>
<keyword evidence="4" id="KW-1185">Reference proteome</keyword>
<dbReference type="Pfam" id="PF13279">
    <property type="entry name" value="4HBT_2"/>
    <property type="match status" value="1"/>
</dbReference>
<evidence type="ECO:0000256" key="2">
    <source>
        <dbReference type="ARBA" id="ARBA00022801"/>
    </source>
</evidence>
<dbReference type="InterPro" id="IPR050563">
    <property type="entry name" value="4-hydroxybenzoyl-CoA_TE"/>
</dbReference>
<reference evidence="3 4" key="1">
    <citation type="journal article" date="2015" name="J. Microbiol.">
        <title>Sphingosinicella ginsenosidimutans sp. nov., with ginsenoside converting activity.</title>
        <authorList>
            <person name="Kim J.K."/>
            <person name="Kang M.S."/>
            <person name="Park S.C."/>
            <person name="Kim K.M."/>
            <person name="Choi K."/>
            <person name="Yoon M.H."/>
            <person name="Im W.T."/>
        </authorList>
    </citation>
    <scope>NUCLEOTIDE SEQUENCE [LARGE SCALE GENOMIC DNA]</scope>
    <source>
        <strain evidence="3 4">BS-11</strain>
    </source>
</reference>
<comment type="similarity">
    <text evidence="1">Belongs to the 4-hydroxybenzoyl-CoA thioesterase family.</text>
</comment>
<dbReference type="AlphaFoldDB" id="A0A5C6TWR6"/>
<dbReference type="PANTHER" id="PTHR31793:SF37">
    <property type="entry name" value="ACYL-COA THIOESTER HYDROLASE YBGC"/>
    <property type="match status" value="1"/>
</dbReference>
<evidence type="ECO:0000256" key="1">
    <source>
        <dbReference type="ARBA" id="ARBA00005953"/>
    </source>
</evidence>
<dbReference type="InterPro" id="IPR006684">
    <property type="entry name" value="YbgC/YbaW"/>
</dbReference>
<evidence type="ECO:0000313" key="4">
    <source>
        <dbReference type="Proteomes" id="UP000321249"/>
    </source>
</evidence>
<dbReference type="SUPFAM" id="SSF54637">
    <property type="entry name" value="Thioesterase/thiol ester dehydrase-isomerase"/>
    <property type="match status" value="1"/>
</dbReference>
<dbReference type="Gene3D" id="3.10.129.10">
    <property type="entry name" value="Hotdog Thioesterase"/>
    <property type="match status" value="1"/>
</dbReference>
<proteinExistence type="inferred from homology"/>
<dbReference type="PIRSF" id="PIRSF003230">
    <property type="entry name" value="YbgC"/>
    <property type="match status" value="1"/>
</dbReference>
<dbReference type="PANTHER" id="PTHR31793">
    <property type="entry name" value="4-HYDROXYBENZOYL-COA THIOESTERASE FAMILY MEMBER"/>
    <property type="match status" value="1"/>
</dbReference>
<organism evidence="3 4">
    <name type="scientific">Allosphingosinicella ginsenosidimutans</name>
    <dbReference type="NCBI Taxonomy" id="1176539"/>
    <lineage>
        <taxon>Bacteria</taxon>
        <taxon>Pseudomonadati</taxon>
        <taxon>Pseudomonadota</taxon>
        <taxon>Alphaproteobacteria</taxon>
        <taxon>Sphingomonadales</taxon>
        <taxon>Sphingomonadaceae</taxon>
        <taxon>Allosphingosinicella</taxon>
    </lineage>
</organism>
<dbReference type="FunFam" id="3.10.129.10:FF:000004">
    <property type="entry name" value="Tol-pal system-associated acyl-CoA thioesterase"/>
    <property type="match status" value="1"/>
</dbReference>
<dbReference type="GO" id="GO:0047617">
    <property type="term" value="F:fatty acyl-CoA hydrolase activity"/>
    <property type="evidence" value="ECO:0007669"/>
    <property type="project" value="TreeGrafter"/>
</dbReference>
<accession>A0A5C6TWR6</accession>
<protein>
    <submittedName>
        <fullName evidence="3">YbgC/FadM family acyl-CoA thioesterase</fullName>
        <ecNumber evidence="3">3.1.2.-</ecNumber>
    </submittedName>
</protein>
<sequence>MDKAYAGAFVGRTHHFALRVYFEDTDVAGIVYYANYLKFMERARSDMLRAAGIDQRAAIKAGEGVYAVAEVQIRYRTPARLDDELVILSELKEVRAASALIHQRVMRGPEIVAEASVTAAFLSLDGRPKRQPRDWIERFERLKGEAD</sequence>
<dbReference type="InterPro" id="IPR029069">
    <property type="entry name" value="HotDog_dom_sf"/>
</dbReference>
<comment type="caution">
    <text evidence="3">The sequence shown here is derived from an EMBL/GenBank/DDBJ whole genome shotgun (WGS) entry which is preliminary data.</text>
</comment>
<dbReference type="Proteomes" id="UP000321249">
    <property type="component" value="Unassembled WGS sequence"/>
</dbReference>
<dbReference type="OrthoDB" id="9808429at2"/>
<dbReference type="NCBIfam" id="TIGR00051">
    <property type="entry name" value="YbgC/FadM family acyl-CoA thioesterase"/>
    <property type="match status" value="1"/>
</dbReference>
<gene>
    <name evidence="3" type="ORF">FRZ32_05170</name>
</gene>